<dbReference type="EMBL" id="OZ034813">
    <property type="protein sequence ID" value="CAL1354183.1"/>
    <property type="molecule type" value="Genomic_DNA"/>
</dbReference>
<feature type="compositionally biased region" description="Polar residues" evidence="1">
    <location>
        <begin position="30"/>
        <end position="39"/>
    </location>
</feature>
<dbReference type="AlphaFoldDB" id="A0AAV2CCP3"/>
<evidence type="ECO:0000313" key="3">
    <source>
        <dbReference type="Proteomes" id="UP001497516"/>
    </source>
</evidence>
<evidence type="ECO:0000313" key="2">
    <source>
        <dbReference type="EMBL" id="CAL1354183.1"/>
    </source>
</evidence>
<keyword evidence="3" id="KW-1185">Reference proteome</keyword>
<gene>
    <name evidence="2" type="ORF">LTRI10_LOCUS2021</name>
</gene>
<sequence length="91" mass="9623">MGASRKHWRLGPWAAFPSSGDSLSPPPETHGQSSRSQLFPSADSFLGSPHPGSSPASLLDRVLPLQVLQRPSPAKPPSPPVSVSHREPSPN</sequence>
<evidence type="ECO:0000256" key="1">
    <source>
        <dbReference type="SAM" id="MobiDB-lite"/>
    </source>
</evidence>
<dbReference type="Proteomes" id="UP001497516">
    <property type="component" value="Chromosome 1"/>
</dbReference>
<name>A0AAV2CCP3_9ROSI</name>
<reference evidence="2 3" key="1">
    <citation type="submission" date="2024-04" db="EMBL/GenBank/DDBJ databases">
        <authorList>
            <person name="Fracassetti M."/>
        </authorList>
    </citation>
    <scope>NUCLEOTIDE SEQUENCE [LARGE SCALE GENOMIC DNA]</scope>
</reference>
<accession>A0AAV2CCP3</accession>
<feature type="region of interest" description="Disordered" evidence="1">
    <location>
        <begin position="1"/>
        <end position="91"/>
    </location>
</feature>
<protein>
    <submittedName>
        <fullName evidence="2">Uncharacterized protein</fullName>
    </submittedName>
</protein>
<proteinExistence type="predicted"/>
<organism evidence="2 3">
    <name type="scientific">Linum trigynum</name>
    <dbReference type="NCBI Taxonomy" id="586398"/>
    <lineage>
        <taxon>Eukaryota</taxon>
        <taxon>Viridiplantae</taxon>
        <taxon>Streptophyta</taxon>
        <taxon>Embryophyta</taxon>
        <taxon>Tracheophyta</taxon>
        <taxon>Spermatophyta</taxon>
        <taxon>Magnoliopsida</taxon>
        <taxon>eudicotyledons</taxon>
        <taxon>Gunneridae</taxon>
        <taxon>Pentapetalae</taxon>
        <taxon>rosids</taxon>
        <taxon>fabids</taxon>
        <taxon>Malpighiales</taxon>
        <taxon>Linaceae</taxon>
        <taxon>Linum</taxon>
    </lineage>
</organism>